<evidence type="ECO:0000313" key="2">
    <source>
        <dbReference type="EMBL" id="PQM43845.1"/>
    </source>
</evidence>
<dbReference type="AlphaFoldDB" id="A0A2P6FGS1"/>
<dbReference type="EMBL" id="KV460210">
    <property type="protein sequence ID" value="PQM43845.1"/>
    <property type="molecule type" value="Genomic_DNA"/>
</dbReference>
<feature type="compositionally biased region" description="Basic and acidic residues" evidence="1">
    <location>
        <begin position="48"/>
        <end position="60"/>
    </location>
</feature>
<feature type="compositionally biased region" description="Basic and acidic residues" evidence="1">
    <location>
        <begin position="83"/>
        <end position="92"/>
    </location>
</feature>
<dbReference type="GeneID" id="84234293"/>
<reference evidence="3" key="2">
    <citation type="journal article" date="2018" name="Nat. Commun.">
        <title>Extreme sensitivity to ultraviolet light in the fungal pathogen causing white-nose syndrome of bats.</title>
        <authorList>
            <person name="Palmer J.M."/>
            <person name="Drees K.P."/>
            <person name="Foster J.T."/>
            <person name="Lindner D.L."/>
        </authorList>
    </citation>
    <scope>NUCLEOTIDE SEQUENCE [LARGE SCALE GENOMIC DNA]</scope>
    <source>
        <strain evidence="3">UAMH 10579</strain>
    </source>
</reference>
<keyword evidence="3" id="KW-1185">Reference proteome</keyword>
<reference evidence="2 3" key="1">
    <citation type="submission" date="2016-03" db="EMBL/GenBank/DDBJ databases">
        <title>Comparative genomics of Pseudogymnoascus destructans, the fungus causing white-nose syndrome of bats.</title>
        <authorList>
            <person name="Palmer J.M."/>
            <person name="Drees K.P."/>
            <person name="Foster J.T."/>
            <person name="Lindner D.L."/>
        </authorList>
    </citation>
    <scope>NUCLEOTIDE SEQUENCE [LARGE SCALE GENOMIC DNA]</scope>
    <source>
        <strain evidence="2 3">UAMH 10579</strain>
    </source>
</reference>
<proteinExistence type="predicted"/>
<dbReference type="Proteomes" id="UP000091956">
    <property type="component" value="Unassembled WGS sequence"/>
</dbReference>
<feature type="region of interest" description="Disordered" evidence="1">
    <location>
        <begin position="34"/>
        <end position="92"/>
    </location>
</feature>
<dbReference type="RefSeq" id="XP_059320176.1">
    <property type="nucleotide sequence ID" value="XM_059464193.1"/>
</dbReference>
<gene>
    <name evidence="2" type="ORF">VE01_10741</name>
</gene>
<sequence>MHLLNYFNCDTFTQNPKTFKMTTHAMKNVEKAFTSHGKSLDENGNEIKSPEKKNVDRGFEKAGSPDSAKESGHEGVVHPGRPQQEERFGDQYRKPSLVGSLFYSNFSKVDHGPQKHHEKKR</sequence>
<evidence type="ECO:0000313" key="3">
    <source>
        <dbReference type="Proteomes" id="UP000091956"/>
    </source>
</evidence>
<organism evidence="2 3">
    <name type="scientific">Pseudogymnoascus verrucosus</name>
    <dbReference type="NCBI Taxonomy" id="342668"/>
    <lineage>
        <taxon>Eukaryota</taxon>
        <taxon>Fungi</taxon>
        <taxon>Dikarya</taxon>
        <taxon>Ascomycota</taxon>
        <taxon>Pezizomycotina</taxon>
        <taxon>Leotiomycetes</taxon>
        <taxon>Thelebolales</taxon>
        <taxon>Thelebolaceae</taxon>
        <taxon>Pseudogymnoascus</taxon>
    </lineage>
</organism>
<protein>
    <submittedName>
        <fullName evidence="2">Uncharacterized protein</fullName>
    </submittedName>
</protein>
<feature type="compositionally biased region" description="Basic and acidic residues" evidence="1">
    <location>
        <begin position="67"/>
        <end position="76"/>
    </location>
</feature>
<accession>A0A2P6FGS1</accession>
<evidence type="ECO:0000256" key="1">
    <source>
        <dbReference type="SAM" id="MobiDB-lite"/>
    </source>
</evidence>
<name>A0A2P6FGS1_9PEZI</name>